<proteinExistence type="inferred from homology"/>
<dbReference type="GO" id="GO:0032259">
    <property type="term" value="P:methylation"/>
    <property type="evidence" value="ECO:0007669"/>
    <property type="project" value="UniProtKB-KW"/>
</dbReference>
<dbReference type="InterPro" id="IPR029063">
    <property type="entry name" value="SAM-dependent_MTases_sf"/>
</dbReference>
<dbReference type="SUPFAM" id="SSF53335">
    <property type="entry name" value="S-adenosyl-L-methionine-dependent methyltransferases"/>
    <property type="match status" value="1"/>
</dbReference>
<dbReference type="InterPro" id="IPR002295">
    <property type="entry name" value="N4/N6-MTase_EcoPI_Mod-like"/>
</dbReference>
<evidence type="ECO:0000313" key="10">
    <source>
        <dbReference type="Proteomes" id="UP000030969"/>
    </source>
</evidence>
<dbReference type="Gene3D" id="3.40.50.150">
    <property type="entry name" value="Vaccinia Virus protein VP39"/>
    <property type="match status" value="1"/>
</dbReference>
<dbReference type="InterPro" id="IPR002941">
    <property type="entry name" value="DNA_methylase_N4/N6"/>
</dbReference>
<evidence type="ECO:0000256" key="4">
    <source>
        <dbReference type="ARBA" id="ARBA00022679"/>
    </source>
</evidence>
<dbReference type="Proteomes" id="UP000030969">
    <property type="component" value="Unassembled WGS sequence"/>
</dbReference>
<keyword evidence="11" id="KW-1185">Reference proteome</keyword>
<dbReference type="Pfam" id="PF01555">
    <property type="entry name" value="N6_N4_Mtase"/>
    <property type="match status" value="1"/>
</dbReference>
<evidence type="ECO:0000259" key="7">
    <source>
        <dbReference type="Pfam" id="PF01555"/>
    </source>
</evidence>
<comment type="similarity">
    <text evidence="1">Belongs to the N(4)/N(6)-methyltransferase family.</text>
</comment>
<dbReference type="EMBL" id="JAJIUN010000106">
    <property type="protein sequence ID" value="MCC8624820.1"/>
    <property type="molecule type" value="Genomic_DNA"/>
</dbReference>
<keyword evidence="4" id="KW-0808">Transferase</keyword>
<dbReference type="GO" id="GO:0009007">
    <property type="term" value="F:site-specific DNA-methyltransferase (adenine-specific) activity"/>
    <property type="evidence" value="ECO:0007669"/>
    <property type="project" value="UniProtKB-EC"/>
</dbReference>
<dbReference type="AlphaFoldDB" id="A0AAJ0N3N2"/>
<dbReference type="EC" id="2.1.1.72" evidence="2"/>
<evidence type="ECO:0000256" key="6">
    <source>
        <dbReference type="ARBA" id="ARBA00047942"/>
    </source>
</evidence>
<evidence type="ECO:0000256" key="1">
    <source>
        <dbReference type="ARBA" id="ARBA00006594"/>
    </source>
</evidence>
<dbReference type="EMBL" id="JSYJ01000135">
    <property type="protein sequence ID" value="KHM91997.1"/>
    <property type="molecule type" value="Genomic_DNA"/>
</dbReference>
<evidence type="ECO:0000256" key="5">
    <source>
        <dbReference type="ARBA" id="ARBA00022691"/>
    </source>
</evidence>
<dbReference type="InterPro" id="IPR002052">
    <property type="entry name" value="DNA_methylase_N6_adenine_CS"/>
</dbReference>
<reference evidence="9" key="2">
    <citation type="submission" date="2021-11" db="EMBL/GenBank/DDBJ databases">
        <title>Genome resources and taxonomic validation of 89 Xanthomonas strains.</title>
        <authorList>
            <person name="Tambong J.T."/>
        </authorList>
    </citation>
    <scope>NUCLEOTIDE SEQUENCE</scope>
    <source>
        <strain evidence="9">Bv 5-4A</strain>
    </source>
</reference>
<accession>A0AAJ0N3N2</accession>
<dbReference type="PROSITE" id="PS00092">
    <property type="entry name" value="N6_MTASE"/>
    <property type="match status" value="1"/>
</dbReference>
<dbReference type="Proteomes" id="UP001430544">
    <property type="component" value="Unassembled WGS sequence"/>
</dbReference>
<evidence type="ECO:0000256" key="2">
    <source>
        <dbReference type="ARBA" id="ARBA00011900"/>
    </source>
</evidence>
<evidence type="ECO:0000313" key="9">
    <source>
        <dbReference type="EMBL" id="MCC8624820.1"/>
    </source>
</evidence>
<keyword evidence="5" id="KW-0949">S-adenosyl-L-methionine</keyword>
<feature type="domain" description="DNA methylase N-4/N-6" evidence="7">
    <location>
        <begin position="61"/>
        <end position="358"/>
    </location>
</feature>
<dbReference type="GO" id="GO:0003677">
    <property type="term" value="F:DNA binding"/>
    <property type="evidence" value="ECO:0007669"/>
    <property type="project" value="InterPro"/>
</dbReference>
<protein>
    <recommendedName>
        <fullName evidence="2">site-specific DNA-methyltransferase (adenine-specific)</fullName>
        <ecNumber evidence="2">2.1.1.72</ecNumber>
    </recommendedName>
</protein>
<dbReference type="REBASE" id="105902">
    <property type="entry name" value="M.Xve53MORF17725P"/>
</dbReference>
<name>A0AAJ0N3N2_9XANT</name>
<dbReference type="GO" id="GO:0008170">
    <property type="term" value="F:N-methyltransferase activity"/>
    <property type="evidence" value="ECO:0007669"/>
    <property type="project" value="InterPro"/>
</dbReference>
<dbReference type="RefSeq" id="WP_039425554.1">
    <property type="nucleotide sequence ID" value="NZ_CP018470.1"/>
</dbReference>
<keyword evidence="3 8" id="KW-0489">Methyltransferase</keyword>
<evidence type="ECO:0000313" key="8">
    <source>
        <dbReference type="EMBL" id="KHM91997.1"/>
    </source>
</evidence>
<evidence type="ECO:0000256" key="3">
    <source>
        <dbReference type="ARBA" id="ARBA00022603"/>
    </source>
</evidence>
<organism evidence="8 10">
    <name type="scientific">Xanthomonas vesicatoria</name>
    <dbReference type="NCBI Taxonomy" id="56460"/>
    <lineage>
        <taxon>Bacteria</taxon>
        <taxon>Pseudomonadati</taxon>
        <taxon>Pseudomonadota</taxon>
        <taxon>Gammaproteobacteria</taxon>
        <taxon>Lysobacterales</taxon>
        <taxon>Lysobacteraceae</taxon>
        <taxon>Xanthomonas</taxon>
    </lineage>
</organism>
<comment type="catalytic activity">
    <reaction evidence="6">
        <text>a 2'-deoxyadenosine in DNA + S-adenosyl-L-methionine = an N(6)-methyl-2'-deoxyadenosine in DNA + S-adenosyl-L-homocysteine + H(+)</text>
        <dbReference type="Rhea" id="RHEA:15197"/>
        <dbReference type="Rhea" id="RHEA-COMP:12418"/>
        <dbReference type="Rhea" id="RHEA-COMP:12419"/>
        <dbReference type="ChEBI" id="CHEBI:15378"/>
        <dbReference type="ChEBI" id="CHEBI:57856"/>
        <dbReference type="ChEBI" id="CHEBI:59789"/>
        <dbReference type="ChEBI" id="CHEBI:90615"/>
        <dbReference type="ChEBI" id="CHEBI:90616"/>
        <dbReference type="EC" id="2.1.1.72"/>
    </reaction>
</comment>
<sequence length="510" mass="57690">MPLLNWSNRDEDLTRSALTPYRLLEPVASLSYGEVDSPNMLIEGDNLDALKALLPYYAGQVKCIFIDPPYNTKSAFDHYDDNLEHAKWLSMMYPRIELLRDLLSEDGSIWITLDDNESHYFKVICDEVFGRKNFVANVVWEKVYTPKSNGRAISSDHDHVLVYCKSTNWLENGWNFIPRTEEQKGRFTNLDGDPDGPWRTYPLDVRTEDGARREKYRYEVVTPSGRAVRPSAGRHWSLPQERFTEEMAAGRIYFGKNGDAMPTKKVYLKDAKQGVIARSWWTYKEVGGNQDAKREVLELFGDSGFITPKPESLIRRVLEIATNPGDIVLDSFLGSGTTAAVAHKMGRRWLGIEIGEQARTHCQPRLVKVVDGEQGGISKAVSWQGGGGFRFYKLGVAVFDDGGHIRDDIKFEHLAAHIWFAETGTARSTRAPKQPFLGEHHGTGYYLLFNGILGDESKAGGNVLTKRVLKGLQPFDGPKVIYGESCDLPKERLEELQITFKQTPYDIKAR</sequence>
<comment type="caution">
    <text evidence="8">The sequence shown here is derived from an EMBL/GenBank/DDBJ whole genome shotgun (WGS) entry which is preliminary data.</text>
</comment>
<gene>
    <name evidence="9" type="ORF">LN473_23175</name>
    <name evidence="8" type="ORF">OR61_17725</name>
</gene>
<dbReference type="PRINTS" id="PR00506">
    <property type="entry name" value="D21N6MTFRASE"/>
</dbReference>
<evidence type="ECO:0000313" key="11">
    <source>
        <dbReference type="Proteomes" id="UP001430544"/>
    </source>
</evidence>
<reference evidence="8 10" key="1">
    <citation type="submission" date="2014-11" db="EMBL/GenBank/DDBJ databases">
        <title>Draft Genome Sequences of Xanthomonas vesicatoria Strains from the Balkan Peninsula.</title>
        <authorList>
            <person name="Vancheva T."/>
            <person name="Lefeuvre P."/>
            <person name="Bogatzevska N."/>
            <person name="Moncheva P."/>
            <person name="Koebnik R."/>
        </authorList>
    </citation>
    <scope>NUCLEOTIDE SEQUENCE [LARGE SCALE GENOMIC DNA]</scope>
    <source>
        <strain evidence="8 10">53M</strain>
    </source>
</reference>